<evidence type="ECO:0000256" key="5">
    <source>
        <dbReference type="ARBA" id="ARBA00022989"/>
    </source>
</evidence>
<evidence type="ECO:0000256" key="2">
    <source>
        <dbReference type="ARBA" id="ARBA00005327"/>
    </source>
</evidence>
<organism evidence="9">
    <name type="scientific">Histia rhodope</name>
    <dbReference type="NCBI Taxonomy" id="1453155"/>
    <lineage>
        <taxon>Eukaryota</taxon>
        <taxon>Metazoa</taxon>
        <taxon>Ecdysozoa</taxon>
        <taxon>Arthropoda</taxon>
        <taxon>Hexapoda</taxon>
        <taxon>Insecta</taxon>
        <taxon>Pterygota</taxon>
        <taxon>Neoptera</taxon>
        <taxon>Endopterygota</taxon>
        <taxon>Lepidoptera</taxon>
        <taxon>Glossata</taxon>
        <taxon>Ditrysia</taxon>
        <taxon>Zygaenoidea</taxon>
        <taxon>Zygaenidae</taxon>
        <taxon>Chalcosiinae</taxon>
        <taxon>Histia</taxon>
    </lineage>
</organism>
<keyword evidence="5 8" id="KW-1133">Transmembrane helix</keyword>
<name>A0A7G4KBY8_9NEOP</name>
<dbReference type="AlphaFoldDB" id="A0A7G4KBY8"/>
<keyword evidence="4 8" id="KW-0812">Transmembrane</keyword>
<dbReference type="GO" id="GO:0005886">
    <property type="term" value="C:plasma membrane"/>
    <property type="evidence" value="ECO:0007669"/>
    <property type="project" value="UniProtKB-SubCell"/>
</dbReference>
<accession>A0A7G4KBY8</accession>
<feature type="transmembrane region" description="Helical" evidence="8">
    <location>
        <begin position="89"/>
        <end position="109"/>
    </location>
</feature>
<keyword evidence="3" id="KW-1003">Cell membrane</keyword>
<comment type="similarity">
    <text evidence="2">Belongs to the insect chemoreceptor superfamily. Gustatory receptor (GR) family. Gr5a subfamily.</text>
</comment>
<evidence type="ECO:0000313" key="9">
    <source>
        <dbReference type="EMBL" id="QMS80374.1"/>
    </source>
</evidence>
<evidence type="ECO:0000256" key="4">
    <source>
        <dbReference type="ARBA" id="ARBA00022692"/>
    </source>
</evidence>
<comment type="subcellular location">
    <subcellularLocation>
        <location evidence="1">Cell membrane</location>
        <topology evidence="1">Multi-pass membrane protein</topology>
    </subcellularLocation>
</comment>
<proteinExistence type="evidence at transcript level"/>
<dbReference type="GO" id="GO:0008527">
    <property type="term" value="F:taste receptor activity"/>
    <property type="evidence" value="ECO:0007669"/>
    <property type="project" value="InterPro"/>
</dbReference>
<dbReference type="PANTHER" id="PTHR21421">
    <property type="entry name" value="GUSTATORY RECEPTOR"/>
    <property type="match status" value="1"/>
</dbReference>
<evidence type="ECO:0000256" key="1">
    <source>
        <dbReference type="ARBA" id="ARBA00004651"/>
    </source>
</evidence>
<dbReference type="InterPro" id="IPR009318">
    <property type="entry name" value="Gustatory_rcpt"/>
</dbReference>
<dbReference type="EMBL" id="MN515226">
    <property type="protein sequence ID" value="QMS80374.1"/>
    <property type="molecule type" value="mRNA"/>
</dbReference>
<evidence type="ECO:0000256" key="3">
    <source>
        <dbReference type="ARBA" id="ARBA00022475"/>
    </source>
</evidence>
<feature type="transmembrane region" description="Helical" evidence="8">
    <location>
        <begin position="281"/>
        <end position="304"/>
    </location>
</feature>
<feature type="transmembrane region" description="Helical" evidence="8">
    <location>
        <begin position="140"/>
        <end position="165"/>
    </location>
</feature>
<dbReference type="Pfam" id="PF06151">
    <property type="entry name" value="Trehalose_recp"/>
    <property type="match status" value="1"/>
</dbReference>
<evidence type="ECO:0000256" key="6">
    <source>
        <dbReference type="ARBA" id="ARBA00023136"/>
    </source>
</evidence>
<evidence type="ECO:0000256" key="7">
    <source>
        <dbReference type="ARBA" id="ARBA00023170"/>
    </source>
</evidence>
<keyword evidence="6 8" id="KW-0472">Membrane</keyword>
<feature type="transmembrane region" description="Helical" evidence="8">
    <location>
        <begin position="192"/>
        <end position="219"/>
    </location>
</feature>
<keyword evidence="7 9" id="KW-0675">Receptor</keyword>
<reference evidence="9" key="1">
    <citation type="submission" date="2019-09" db="EMBL/GenBank/DDBJ databases">
        <authorList>
            <person name="Yang H."/>
        </authorList>
    </citation>
    <scope>NUCLEOTIDE SEQUENCE</scope>
</reference>
<protein>
    <submittedName>
        <fullName evidence="9">Gustatory receptor</fullName>
    </submittedName>
</protein>
<evidence type="ECO:0000256" key="8">
    <source>
        <dbReference type="SAM" id="Phobius"/>
    </source>
</evidence>
<feature type="transmembrane region" description="Helical" evidence="8">
    <location>
        <begin position="44"/>
        <end position="69"/>
    </location>
</feature>
<gene>
    <name evidence="9" type="primary">GR64a</name>
</gene>
<dbReference type="PANTHER" id="PTHR21421:SF29">
    <property type="entry name" value="GUSTATORY RECEPTOR 5A FOR TREHALOSE-RELATED"/>
    <property type="match status" value="1"/>
</dbReference>
<sequence>MKVNGTYKRYDHQDEILERDEFLDTLNTIFKKSRWFGVAPRRRSLLFIWAIINAVLMMAVEAGAIWKLIRAITGTVFNTAGGHSLVARLSGSIFYANGLLSLALSWRLITSWSSVHSYWIKTELNRSLFLPPDVHIKKRVIFITSLVVTCALGEHILSMISAIGFRCPPSEYMEKYILVSHGFLIHKNEYHIWLAIPIFIVSKTATVLWNFQDLIIILLSTGLTSRYKRLNSYVKNLVEIEQSQEMKKHANEIYIEVQTWRRVREAYIHQANLVRRVSNKLGALILLSSLNNFYFICLQLFLGINKDKGEMINRLYHFLSLSWLMLRASGVALVGADVDEHSRKALKYMKMCSNHNVEIERLKNQMKNDRVVLRGLGFFALDRNMFLKVAAAIMKYELVLVQYDK</sequence>
<dbReference type="GO" id="GO:0050916">
    <property type="term" value="P:sensory perception of sweet taste"/>
    <property type="evidence" value="ECO:0007669"/>
    <property type="project" value="UniProtKB-ARBA"/>
</dbReference>